<feature type="coiled-coil region" evidence="1">
    <location>
        <begin position="564"/>
        <end position="591"/>
    </location>
</feature>
<feature type="compositionally biased region" description="Basic and acidic residues" evidence="2">
    <location>
        <begin position="224"/>
        <end position="235"/>
    </location>
</feature>
<accession>A0AAW1V6X4</accession>
<dbReference type="AlphaFoldDB" id="A0AAW1V6X4"/>
<evidence type="ECO:0000313" key="4">
    <source>
        <dbReference type="Proteomes" id="UP001431783"/>
    </source>
</evidence>
<sequence>MSSYVNKKSRVFTQPGSVKVIQKRSESRLKSAKSATDNRAWTDCVEDRRQYILELIKTKAGGLSLGKYIPIEVIIDVLLANKNAQIAELQRQLDAYRRLKLTDDQKRQLDQALSGGDAGRIEKPIETKQSVPLTSPRVTSSSTERSSVKKEKEPEPTQTVEATKKELEPGKTDTEGKTTDDARKTTDTDGTTADSEGKQLGPDQTTTQEKDSDKKGLEPGPTTDTKDTTEKEPSEKALAPEQTKKDESKDILDKKEVESGKPSEADKKESLEKASPEESKRDEDESKVRPVDDDQPERTTQGPSTDDELPEKRGIVPDITDEEGKESEKLGPEQDIGKDMEKDQDKKKDEPESIGDTEGKEPGEGPDEGKEVSGPEDYQKDEAKVKEKREPSDELLKKEPTEVPSKDDKLAEPSKDDKLAEPSKDDKLAELGVPLRSEFQKIVEGDMDIGEMDEASGKHEFPLKKKFIQISETLGDGEVEKGQLEEISKETFANKDEVISALQKKLEEQRKSNELAERAINQLENIKEIIESSGLCAGEAVSCSATCKFVCRACPNLLKRANDIGNKKQKLEDLMRERDQLLLKVSELEAKLSKSDDLPGKIKQFAVDVQKEISTIPPHELQHRLDQVVGLEVKVQDLVTQILDKEETCATGCRDGQERDGDKDKTKLADMEKALQKCQMVNAENEMLKKKLQELSNCEKEQVELKRKLSSMEEDNKSKHDKIRNMEKEYNCLSNQLENVKQLKKEKDMMQRQVGDLECCIADLEDEIKRLVGHIDRLTEGRDEQQSRMQNAMSDIRAELEKKTSLIEKSEEKLCTVQDKLEKSIRRVTSETTVYKNKIEDLENNLSRKEEQIKNLNKNLAEKDKIIENLNRTKRETDQPGTFGGFYHKKFEARP</sequence>
<keyword evidence="4" id="KW-1185">Reference proteome</keyword>
<comment type="caution">
    <text evidence="3">The sequence shown here is derived from an EMBL/GenBank/DDBJ whole genome shotgun (WGS) entry which is preliminary data.</text>
</comment>
<keyword evidence="1" id="KW-0175">Coiled coil</keyword>
<feature type="compositionally biased region" description="Basic and acidic residues" evidence="2">
    <location>
        <begin position="208"/>
        <end position="217"/>
    </location>
</feature>
<evidence type="ECO:0000256" key="2">
    <source>
        <dbReference type="SAM" id="MobiDB-lite"/>
    </source>
</evidence>
<dbReference type="EMBL" id="JARQZJ010000121">
    <property type="protein sequence ID" value="KAK9888849.1"/>
    <property type="molecule type" value="Genomic_DNA"/>
</dbReference>
<feature type="compositionally biased region" description="Basic and acidic residues" evidence="2">
    <location>
        <begin position="326"/>
        <end position="429"/>
    </location>
</feature>
<gene>
    <name evidence="3" type="ORF">WA026_001071</name>
</gene>
<dbReference type="Proteomes" id="UP001431783">
    <property type="component" value="Unassembled WGS sequence"/>
</dbReference>
<name>A0AAW1V6X4_9CUCU</name>
<evidence type="ECO:0000256" key="1">
    <source>
        <dbReference type="SAM" id="Coils"/>
    </source>
</evidence>
<evidence type="ECO:0000313" key="3">
    <source>
        <dbReference type="EMBL" id="KAK9888849.1"/>
    </source>
</evidence>
<feature type="region of interest" description="Disordered" evidence="2">
    <location>
        <begin position="110"/>
        <end position="433"/>
    </location>
</feature>
<feature type="compositionally biased region" description="Basic and acidic residues" evidence="2">
    <location>
        <begin position="242"/>
        <end position="292"/>
    </location>
</feature>
<organism evidence="3 4">
    <name type="scientific">Henosepilachna vigintioctopunctata</name>
    <dbReference type="NCBI Taxonomy" id="420089"/>
    <lineage>
        <taxon>Eukaryota</taxon>
        <taxon>Metazoa</taxon>
        <taxon>Ecdysozoa</taxon>
        <taxon>Arthropoda</taxon>
        <taxon>Hexapoda</taxon>
        <taxon>Insecta</taxon>
        <taxon>Pterygota</taxon>
        <taxon>Neoptera</taxon>
        <taxon>Endopterygota</taxon>
        <taxon>Coleoptera</taxon>
        <taxon>Polyphaga</taxon>
        <taxon>Cucujiformia</taxon>
        <taxon>Coccinelloidea</taxon>
        <taxon>Coccinellidae</taxon>
        <taxon>Epilachninae</taxon>
        <taxon>Epilachnini</taxon>
        <taxon>Henosepilachna</taxon>
    </lineage>
</organism>
<feature type="compositionally biased region" description="Basic and acidic residues" evidence="2">
    <location>
        <begin position="162"/>
        <end position="187"/>
    </location>
</feature>
<feature type="compositionally biased region" description="Basic and acidic residues" evidence="2">
    <location>
        <begin position="146"/>
        <end position="155"/>
    </location>
</feature>
<feature type="coiled-coil region" evidence="1">
    <location>
        <begin position="499"/>
        <end position="533"/>
    </location>
</feature>
<reference evidence="3 4" key="1">
    <citation type="submission" date="2023-03" db="EMBL/GenBank/DDBJ databases">
        <title>Genome insight into feeding habits of ladybird beetles.</title>
        <authorList>
            <person name="Li H.-S."/>
            <person name="Huang Y.-H."/>
            <person name="Pang H."/>
        </authorList>
    </citation>
    <scope>NUCLEOTIDE SEQUENCE [LARGE SCALE GENOMIC DNA]</scope>
    <source>
        <strain evidence="3">SYSU_2023b</strain>
        <tissue evidence="3">Whole body</tissue>
    </source>
</reference>
<feature type="compositionally biased region" description="Low complexity" evidence="2">
    <location>
        <begin position="134"/>
        <end position="145"/>
    </location>
</feature>
<protein>
    <submittedName>
        <fullName evidence="3">Uncharacterized protein</fullName>
    </submittedName>
</protein>
<feature type="region of interest" description="Disordered" evidence="2">
    <location>
        <begin position="872"/>
        <end position="895"/>
    </location>
</feature>
<proteinExistence type="predicted"/>